<dbReference type="PROSITE" id="PS50950">
    <property type="entry name" value="ZF_THAP"/>
    <property type="match status" value="1"/>
</dbReference>
<dbReference type="GO" id="GO:0043565">
    <property type="term" value="F:sequence-specific DNA binding"/>
    <property type="evidence" value="ECO:0007669"/>
    <property type="project" value="InterPro"/>
</dbReference>
<evidence type="ECO:0000256" key="7">
    <source>
        <dbReference type="SAM" id="MobiDB-lite"/>
    </source>
</evidence>
<gene>
    <name evidence="9" type="ORF">MEUPH1_LOCUS22991</name>
</gene>
<dbReference type="SUPFAM" id="SSF57716">
    <property type="entry name" value="Glucocorticoid receptor-like (DNA-binding domain)"/>
    <property type="match status" value="1"/>
</dbReference>
<dbReference type="InterPro" id="IPR048365">
    <property type="entry name" value="TNP-like_RNaseH_N"/>
</dbReference>
<keyword evidence="1" id="KW-0479">Metal-binding</keyword>
<dbReference type="InterPro" id="IPR048366">
    <property type="entry name" value="TNP-like_GBD"/>
</dbReference>
<dbReference type="InterPro" id="IPR021896">
    <property type="entry name" value="THAP9-like_HTH"/>
</dbReference>
<proteinExistence type="predicted"/>
<keyword evidence="4 5" id="KW-0238">DNA-binding</keyword>
<dbReference type="Pfam" id="PF21788">
    <property type="entry name" value="TNP-like_GBD"/>
    <property type="match status" value="1"/>
</dbReference>
<protein>
    <recommendedName>
        <fullName evidence="8">THAP-type domain-containing protein</fullName>
    </recommendedName>
</protein>
<evidence type="ECO:0000256" key="6">
    <source>
        <dbReference type="SAM" id="Coils"/>
    </source>
</evidence>
<feature type="domain" description="THAP-type" evidence="8">
    <location>
        <begin position="1"/>
        <end position="85"/>
    </location>
</feature>
<evidence type="ECO:0000256" key="5">
    <source>
        <dbReference type="PROSITE-ProRule" id="PRU00309"/>
    </source>
</evidence>
<dbReference type="PANTHER" id="PTHR46600:SF11">
    <property type="entry name" value="THAP DOMAIN-CONTAINING PROTEIN 10"/>
    <property type="match status" value="1"/>
</dbReference>
<evidence type="ECO:0000256" key="4">
    <source>
        <dbReference type="ARBA" id="ARBA00023125"/>
    </source>
</evidence>
<reference evidence="9 10" key="1">
    <citation type="submission" date="2023-01" db="EMBL/GenBank/DDBJ databases">
        <authorList>
            <person name="Whitehead M."/>
        </authorList>
    </citation>
    <scope>NUCLEOTIDE SEQUENCE [LARGE SCALE GENOMIC DNA]</scope>
</reference>
<evidence type="ECO:0000313" key="10">
    <source>
        <dbReference type="Proteomes" id="UP001160148"/>
    </source>
</evidence>
<evidence type="ECO:0000259" key="8">
    <source>
        <dbReference type="PROSITE" id="PS50950"/>
    </source>
</evidence>
<dbReference type="InterPro" id="IPR026516">
    <property type="entry name" value="THAP1/10"/>
</dbReference>
<keyword evidence="2 5" id="KW-0863">Zinc-finger</keyword>
<dbReference type="PANTHER" id="PTHR46600">
    <property type="entry name" value="THAP DOMAIN-CONTAINING"/>
    <property type="match status" value="1"/>
</dbReference>
<feature type="coiled-coil region" evidence="6">
    <location>
        <begin position="170"/>
        <end position="204"/>
    </location>
</feature>
<feature type="compositionally biased region" description="Polar residues" evidence="7">
    <location>
        <begin position="116"/>
        <end position="132"/>
    </location>
</feature>
<dbReference type="Proteomes" id="UP001160148">
    <property type="component" value="Unassembled WGS sequence"/>
</dbReference>
<keyword evidence="6" id="KW-0175">Coiled coil</keyword>
<dbReference type="Pfam" id="PF05485">
    <property type="entry name" value="THAP"/>
    <property type="match status" value="1"/>
</dbReference>
<dbReference type="GO" id="GO:0008270">
    <property type="term" value="F:zinc ion binding"/>
    <property type="evidence" value="ECO:0007669"/>
    <property type="project" value="UniProtKB-KW"/>
</dbReference>
<dbReference type="AlphaFoldDB" id="A0AAV0XJ47"/>
<evidence type="ECO:0000256" key="1">
    <source>
        <dbReference type="ARBA" id="ARBA00022723"/>
    </source>
</evidence>
<dbReference type="Pfam" id="PF21789">
    <property type="entry name" value="TNP-like_RNaseH_C"/>
    <property type="match status" value="1"/>
</dbReference>
<organism evidence="9 10">
    <name type="scientific">Macrosiphum euphorbiae</name>
    <name type="common">potato aphid</name>
    <dbReference type="NCBI Taxonomy" id="13131"/>
    <lineage>
        <taxon>Eukaryota</taxon>
        <taxon>Metazoa</taxon>
        <taxon>Ecdysozoa</taxon>
        <taxon>Arthropoda</taxon>
        <taxon>Hexapoda</taxon>
        <taxon>Insecta</taxon>
        <taxon>Pterygota</taxon>
        <taxon>Neoptera</taxon>
        <taxon>Paraneoptera</taxon>
        <taxon>Hemiptera</taxon>
        <taxon>Sternorrhyncha</taxon>
        <taxon>Aphidomorpha</taxon>
        <taxon>Aphidoidea</taxon>
        <taxon>Aphididae</taxon>
        <taxon>Macrosiphini</taxon>
        <taxon>Macrosiphum</taxon>
    </lineage>
</organism>
<dbReference type="SMART" id="SM00692">
    <property type="entry name" value="DM3"/>
    <property type="match status" value="1"/>
</dbReference>
<keyword evidence="3" id="KW-0862">Zinc</keyword>
<feature type="compositionally biased region" description="Basic and acidic residues" evidence="7">
    <location>
        <begin position="95"/>
        <end position="114"/>
    </location>
</feature>
<accession>A0AAV0XJ47</accession>
<sequence length="935" mass="109003">MTTCAVKFCDNKMSLTKNISYFRFPSDPLRCKQWMEKCQTEHLLKKDATILYKNYRVCGVHFEDKMFLNPNSRNRLTMNAVPTIFSAGILMKREMEKKSEEEKEKKLEEEKQMRESSCSTPPHSLTYNDNAYTNVSDVSGSSSISSKLQVSTSDSSCHTPLYLTNKTPRKLKLYNELQSKNKEIKDMKKQINAITQQLANVNTVEQMLTLTKQFLPPGLFLIISTHINRRNTKATGYRYSNEFKQLALTIYFLGPKVYRFLQSTLALPNPCTLRRITKHYEINPGLNDSLFNFLQFKTQHFSPESLECVLCADEMAIKSNLFYNISKDEIIGFNETNNRKTYDPAKFVLVLLVQGINFNWKQPIAYFFISNSCTGFDLQDIILTSIFKLENIKINVKAFVSDMGSNFIGLSNKLQVSPERPYFEINNKNIVYIFDPPHLLKATRNMFYQHNFKYDNELIEKKHLVSFYNEDSKNNLRAAPKITYSHIFPGPFEKIRVYLAAQVFSESVSAGMLLFLNSSHLPDTSLPTINFIQNMDKLFDIFNSSRRPGLKQFNRPFKNTDSQISHLKFMENFFKTLQVFNKKTNVEVTNQMKFIRGWLISISGLFQLWESLKVTNTDESYVLYTSRINQDRLENLFGTFRTQHNGNNINPTPIQFIWSYKQNFCLNYFTHSDNANCIGDLDEILSKINTDPLNDENIKIIFHDKNPFQFKKNILAIDTPDYRNLSMPEKNAFIYVCGFLMKKCIEKHSCDICIQYAKSQNKLDESFLLCYFKAYENAEKTMFGNLMMPQHAFYNYIDELENIFINRFPHIAINKEVDNVQFWPVGERLHSYSLIPGVHQHEHIIKDDLGFLYFKSKRLEDKVYLKCKERCPATGSISSDENNKHFQLRRLHDHDVRPSDTEMRELRSSIGIWKSMCSTNCSAILSTIFICRSNC</sequence>
<keyword evidence="10" id="KW-1185">Reference proteome</keyword>
<comment type="caution">
    <text evidence="9">The sequence shown here is derived from an EMBL/GenBank/DDBJ whole genome shotgun (WGS) entry which is preliminary data.</text>
</comment>
<dbReference type="InterPro" id="IPR006612">
    <property type="entry name" value="THAP_Znf"/>
</dbReference>
<dbReference type="EMBL" id="CARXXK010000005">
    <property type="protein sequence ID" value="CAI6368659.1"/>
    <property type="molecule type" value="Genomic_DNA"/>
</dbReference>
<evidence type="ECO:0000313" key="9">
    <source>
        <dbReference type="EMBL" id="CAI6368659.1"/>
    </source>
</evidence>
<dbReference type="Pfam" id="PF12017">
    <property type="entry name" value="Tnp_P_element"/>
    <property type="match status" value="1"/>
</dbReference>
<dbReference type="SMART" id="SM00980">
    <property type="entry name" value="THAP"/>
    <property type="match status" value="1"/>
</dbReference>
<name>A0AAV0XJ47_9HEMI</name>
<dbReference type="Pfam" id="PF21787">
    <property type="entry name" value="TNP-like_RNaseH_N"/>
    <property type="match status" value="1"/>
</dbReference>
<dbReference type="InterPro" id="IPR048367">
    <property type="entry name" value="TNP-like_RNaseH_C"/>
</dbReference>
<feature type="region of interest" description="Disordered" evidence="7">
    <location>
        <begin position="95"/>
        <end position="132"/>
    </location>
</feature>
<evidence type="ECO:0000256" key="3">
    <source>
        <dbReference type="ARBA" id="ARBA00022833"/>
    </source>
</evidence>
<evidence type="ECO:0000256" key="2">
    <source>
        <dbReference type="ARBA" id="ARBA00022771"/>
    </source>
</evidence>